<dbReference type="EMBL" id="SFBE01000240">
    <property type="protein sequence ID" value="TRU48456.1"/>
    <property type="molecule type" value="Genomic_DNA"/>
</dbReference>
<reference evidence="2 3" key="1">
    <citation type="submission" date="2019-01" db="EMBL/GenBank/DDBJ databases">
        <title>Coherence of Microcystis species and biogeography revealed through population genomics.</title>
        <authorList>
            <person name="Perez-Carrascal O.M."/>
            <person name="Terrat Y."/>
            <person name="Giani A."/>
            <person name="Fortin N."/>
            <person name="Tromas N."/>
            <person name="Shapiro B.J."/>
        </authorList>
    </citation>
    <scope>NUCLEOTIDE SEQUENCE [LARGE SCALE GENOMIC DNA]</scope>
    <source>
        <strain evidence="2">Ma_QC_Ch_20071001_S25D</strain>
    </source>
</reference>
<dbReference type="Pfam" id="PF13358">
    <property type="entry name" value="DDE_3"/>
    <property type="match status" value="1"/>
</dbReference>
<feature type="domain" description="Tc1-like transposase DDE" evidence="1">
    <location>
        <begin position="171"/>
        <end position="303"/>
    </location>
</feature>
<dbReference type="Pfam" id="PF13565">
    <property type="entry name" value="HTH_32"/>
    <property type="match status" value="1"/>
</dbReference>
<dbReference type="InterPro" id="IPR038717">
    <property type="entry name" value="Tc1-like_DDE_dom"/>
</dbReference>
<name>A0A552FNZ6_MICAE</name>
<sequence>MIFFREINPLSAKLLKRIYCQSKKLQVRQRAHCLILANQGTKVENLMQIFQVSRKTIYNWFERWESEGLVGLYNKPGRGRKPTFNSEQKAKIKEWTEQEPRQLKQVLGKVEYEWGIKSSKKTLQRVLKTLKMSWHRMRKAVGGKPEPEEYQQKKAQLEEFKQLENAGKINLYYLDEVGFSLIPSVPYGWQNIGEYLTILSRHSRRLNVLGIMNRKNHLETYVSEQSINSDVVIACIDTFFPSVDKPTVIVVDQSSIHVSDAILDKLEEWQERQITIFVLPSYSPQLNLIEILWRFIKYEWLGIDAYSSWETFVESVEKILKEFGENYVINFV</sequence>
<dbReference type="Gene3D" id="3.30.420.10">
    <property type="entry name" value="Ribonuclease H-like superfamily/Ribonuclease H"/>
    <property type="match status" value="1"/>
</dbReference>
<dbReference type="NCBIfam" id="NF033545">
    <property type="entry name" value="transpos_IS630"/>
    <property type="match status" value="1"/>
</dbReference>
<evidence type="ECO:0000313" key="3">
    <source>
        <dbReference type="Proteomes" id="UP000316958"/>
    </source>
</evidence>
<dbReference type="AlphaFoldDB" id="A0A552FNZ6"/>
<dbReference type="InterPro" id="IPR009057">
    <property type="entry name" value="Homeodomain-like_sf"/>
</dbReference>
<evidence type="ECO:0000313" key="2">
    <source>
        <dbReference type="EMBL" id="TRU48456.1"/>
    </source>
</evidence>
<comment type="caution">
    <text evidence="2">The sequence shown here is derived from an EMBL/GenBank/DDBJ whole genome shotgun (WGS) entry which is preliminary data.</text>
</comment>
<organism evidence="2 3">
    <name type="scientific">Microcystis aeruginosa Ma_QC_Ch_20071001_S25D</name>
    <dbReference type="NCBI Taxonomy" id="2486250"/>
    <lineage>
        <taxon>Bacteria</taxon>
        <taxon>Bacillati</taxon>
        <taxon>Cyanobacteriota</taxon>
        <taxon>Cyanophyceae</taxon>
        <taxon>Oscillatoriophycideae</taxon>
        <taxon>Chroococcales</taxon>
        <taxon>Microcystaceae</taxon>
        <taxon>Microcystis</taxon>
    </lineage>
</organism>
<dbReference type="GO" id="GO:0003676">
    <property type="term" value="F:nucleic acid binding"/>
    <property type="evidence" value="ECO:0007669"/>
    <property type="project" value="InterPro"/>
</dbReference>
<dbReference type="Proteomes" id="UP000316958">
    <property type="component" value="Unassembled WGS sequence"/>
</dbReference>
<proteinExistence type="predicted"/>
<dbReference type="InterPro" id="IPR047655">
    <property type="entry name" value="Transpos_IS630-like"/>
</dbReference>
<dbReference type="SUPFAM" id="SSF46689">
    <property type="entry name" value="Homeodomain-like"/>
    <property type="match status" value="1"/>
</dbReference>
<protein>
    <submittedName>
        <fullName evidence="2">IS630 family transposase</fullName>
    </submittedName>
</protein>
<evidence type="ECO:0000259" key="1">
    <source>
        <dbReference type="Pfam" id="PF13358"/>
    </source>
</evidence>
<dbReference type="InterPro" id="IPR036397">
    <property type="entry name" value="RNaseH_sf"/>
</dbReference>
<accession>A0A552FNZ6</accession>
<gene>
    <name evidence="2" type="ORF">EWV57_14460</name>
</gene>